<dbReference type="EnsemblBacteria" id="CAC11335">
    <property type="protein sequence ID" value="CAC11335"/>
    <property type="gene ID" value="CAC11335"/>
</dbReference>
<dbReference type="InParanoid" id="Q9HLN8"/>
<dbReference type="HOGENOM" id="CLU_2713033_0_0_2"/>
<dbReference type="KEGG" id="tac:Ta0189"/>
<protein>
    <submittedName>
        <fullName evidence="1">Uncharacterized protein</fullName>
    </submittedName>
</protein>
<organism evidence="1 2">
    <name type="scientific">Thermoplasma acidophilum (strain ATCC 25905 / DSM 1728 / JCM 9062 / NBRC 15155 / AMRC-C165)</name>
    <dbReference type="NCBI Taxonomy" id="273075"/>
    <lineage>
        <taxon>Archaea</taxon>
        <taxon>Methanobacteriati</taxon>
        <taxon>Thermoplasmatota</taxon>
        <taxon>Thermoplasmata</taxon>
        <taxon>Thermoplasmatales</taxon>
        <taxon>Thermoplasmataceae</taxon>
        <taxon>Thermoplasma</taxon>
    </lineage>
</organism>
<accession>Q9HLN8</accession>
<name>Q9HLN8_THEAC</name>
<evidence type="ECO:0000313" key="2">
    <source>
        <dbReference type="Proteomes" id="UP000001024"/>
    </source>
</evidence>
<gene>
    <name evidence="1" type="ordered locus">Ta0189</name>
</gene>
<dbReference type="AlphaFoldDB" id="Q9HLN8"/>
<proteinExistence type="predicted"/>
<dbReference type="Proteomes" id="UP000001024">
    <property type="component" value="Chromosome"/>
</dbReference>
<evidence type="ECO:0000313" key="1">
    <source>
        <dbReference type="EMBL" id="CAC11335.1"/>
    </source>
</evidence>
<dbReference type="EMBL" id="AL445063">
    <property type="protein sequence ID" value="CAC11335.1"/>
    <property type="molecule type" value="Genomic_DNA"/>
</dbReference>
<dbReference type="PaxDb" id="273075-Ta0189"/>
<keyword evidence="2" id="KW-1185">Reference proteome</keyword>
<reference evidence="1 2" key="1">
    <citation type="journal article" date="2000" name="Nature">
        <title>The genome sequence of the thermoacidophilic scavenger Thermoplasma acidophilum.</title>
        <authorList>
            <person name="Ruepp A."/>
            <person name="Graml W."/>
            <person name="Santos-Martinez M.L."/>
            <person name="Koretke K.K."/>
            <person name="Volker C."/>
            <person name="Mewes H.W."/>
            <person name="Frishman D."/>
            <person name="Stocker S."/>
            <person name="Lupas A.N."/>
            <person name="Baumeister W."/>
        </authorList>
    </citation>
    <scope>NUCLEOTIDE SEQUENCE [LARGE SCALE GENOMIC DNA]</scope>
    <source>
        <strain evidence="2">ATCC 25905 / DSM 1728 / JCM 9062 / NBRC 15155 / AMRC-C165</strain>
    </source>
</reference>
<sequence>MPCFLLRRETVEKECTIFAMGIDEYGQYEILGFYINPVENHIAYRNVKCLSHLWTNCEINYDPCCSTSNKWQ</sequence>